<dbReference type="STRING" id="168384.SAMN05660368_02056"/>
<evidence type="ECO:0000313" key="3">
    <source>
        <dbReference type="Proteomes" id="UP000005561"/>
    </source>
</evidence>
<sequence>MKAGSAQKDVSRLRKEISQMLRRKLPVGIEDFEEIRKEEFYYIDKTGLIRELLNNWGKVNLFTRPRRFGKTLNMSMLKCFFETGADETLFEGLSISREKALCEKYMGKFPVIFLSLKGVDGLDFENARDMLWEVIQKEFRRLQYLLQDERLSKPDRENFSSLMTARVSDSVIQKSLSLLTEILYRYHGQKVILLIDEYDVPLDKAFQHGYYEEMAALIRGLFGQALKTNEFLQFAVLTGCLRVSKESIFTGLNNFDVNSIVDVEHDEQFGFTDSEVQKLLADYGLEEKADVIKDWYDGYRFGDASIYCPWDVIKYAKKLLADPCAEPEAFWINTSGNELVKRFIDKADKTTQDEIECLIAGEVIEKAVRLDLTYNELDTSIENLWSVLFTTGYLTQTDRAAGGIYKLVIPNREVREVFVLQIKEWFRKITLADTARIQRFCAAFPAGDAATIQDMLHDYLWDSISVRDTAVRSDRKENFYHGMLVGLLQSRENWLIQSNTENGEGYSDITVCTPERTGIVIELKYADDGNLEKECLQALEQIEKKKYAAGLQHRGMKKVIRYGMAFWKKECMVVMAQAPDQP</sequence>
<dbReference type="Pfam" id="PF09820">
    <property type="entry name" value="AAA-ATPase_like"/>
    <property type="match status" value="1"/>
</dbReference>
<evidence type="ECO:0000259" key="1">
    <source>
        <dbReference type="Pfam" id="PF09820"/>
    </source>
</evidence>
<dbReference type="EMBL" id="ACCL02000010">
    <property type="protein sequence ID" value="EET60624.1"/>
    <property type="molecule type" value="Genomic_DNA"/>
</dbReference>
<dbReference type="Pfam" id="PF08011">
    <property type="entry name" value="PDDEXK_9"/>
    <property type="match status" value="1"/>
</dbReference>
<dbReference type="InterPro" id="IPR012547">
    <property type="entry name" value="PDDEXK_9"/>
</dbReference>
<organism evidence="2 3">
    <name type="scientific">Marvinbryantia formatexigens DSM 14469</name>
    <dbReference type="NCBI Taxonomy" id="478749"/>
    <lineage>
        <taxon>Bacteria</taxon>
        <taxon>Bacillati</taxon>
        <taxon>Bacillota</taxon>
        <taxon>Clostridia</taxon>
        <taxon>Lachnospirales</taxon>
        <taxon>Lachnospiraceae</taxon>
        <taxon>Marvinbryantia</taxon>
    </lineage>
</organism>
<dbReference type="PANTHER" id="PTHR34825:SF1">
    <property type="entry name" value="AAA-ATPASE-LIKE DOMAIN-CONTAINING PROTEIN"/>
    <property type="match status" value="1"/>
</dbReference>
<name>C6LFN9_9FIRM</name>
<keyword evidence="3" id="KW-1185">Reference proteome</keyword>
<dbReference type="InterPro" id="IPR027417">
    <property type="entry name" value="P-loop_NTPase"/>
</dbReference>
<feature type="domain" description="AAA-ATPase-like" evidence="1">
    <location>
        <begin position="26"/>
        <end position="249"/>
    </location>
</feature>
<dbReference type="eggNOG" id="COG4637">
    <property type="taxonomic scope" value="Bacteria"/>
</dbReference>
<reference evidence="2" key="1">
    <citation type="submission" date="2009-07" db="EMBL/GenBank/DDBJ databases">
        <authorList>
            <person name="Weinstock G."/>
            <person name="Sodergren E."/>
            <person name="Clifton S."/>
            <person name="Fulton L."/>
            <person name="Fulton B."/>
            <person name="Courtney L."/>
            <person name="Fronick C."/>
            <person name="Harrison M."/>
            <person name="Strong C."/>
            <person name="Farmer C."/>
            <person name="Delahaunty K."/>
            <person name="Markovic C."/>
            <person name="Hall O."/>
            <person name="Minx P."/>
            <person name="Tomlinson C."/>
            <person name="Mitreva M."/>
            <person name="Nelson J."/>
            <person name="Hou S."/>
            <person name="Wollam A."/>
            <person name="Pepin K.H."/>
            <person name="Johnson M."/>
            <person name="Bhonagiri V."/>
            <person name="Nash W.E."/>
            <person name="Warren W."/>
            <person name="Chinwalla A."/>
            <person name="Mardis E.R."/>
            <person name="Wilson R.K."/>
        </authorList>
    </citation>
    <scope>NUCLEOTIDE SEQUENCE [LARGE SCALE GENOMIC DNA]</scope>
    <source>
        <strain evidence="2">DSM 14469</strain>
    </source>
</reference>
<gene>
    <name evidence="2" type="ORF">BRYFOR_07442</name>
</gene>
<dbReference type="AlphaFoldDB" id="C6LFN9"/>
<dbReference type="SUPFAM" id="SSF52540">
    <property type="entry name" value="P-loop containing nucleoside triphosphate hydrolases"/>
    <property type="match status" value="1"/>
</dbReference>
<evidence type="ECO:0000313" key="2">
    <source>
        <dbReference type="EMBL" id="EET60624.1"/>
    </source>
</evidence>
<protein>
    <recommendedName>
        <fullName evidence="1">AAA-ATPase-like domain-containing protein</fullName>
    </recommendedName>
</protein>
<proteinExistence type="predicted"/>
<accession>C6LFN9</accession>
<comment type="caution">
    <text evidence="2">The sequence shown here is derived from an EMBL/GenBank/DDBJ whole genome shotgun (WGS) entry which is preliminary data.</text>
</comment>
<dbReference type="Proteomes" id="UP000005561">
    <property type="component" value="Unassembled WGS sequence"/>
</dbReference>
<dbReference type="PANTHER" id="PTHR34825">
    <property type="entry name" value="CONSERVED PROTEIN, WITH A WEAK D-GALACTARATE DEHYDRATASE/ALTRONATE HYDROLASE DOMAIN"/>
    <property type="match status" value="1"/>
</dbReference>
<dbReference type="InterPro" id="IPR018631">
    <property type="entry name" value="AAA-ATPase-like_dom"/>
</dbReference>